<feature type="coiled-coil region" evidence="1">
    <location>
        <begin position="54"/>
        <end position="171"/>
    </location>
</feature>
<gene>
    <name evidence="2" type="ORF">CLOHIR_01126</name>
</gene>
<dbReference type="EMBL" id="ABWP01000048">
    <property type="protein sequence ID" value="EEA85192.1"/>
    <property type="molecule type" value="Genomic_DNA"/>
</dbReference>
<evidence type="ECO:0000313" key="2">
    <source>
        <dbReference type="EMBL" id="EEA85192.1"/>
    </source>
</evidence>
<proteinExistence type="predicted"/>
<evidence type="ECO:0000256" key="1">
    <source>
        <dbReference type="SAM" id="Coils"/>
    </source>
</evidence>
<name>B6FZ22_PEPHT</name>
<dbReference type="STRING" id="500633.CLOHIR_01126"/>
<dbReference type="Proteomes" id="UP000003178">
    <property type="component" value="Unassembled WGS sequence"/>
</dbReference>
<comment type="caution">
    <text evidence="2">The sequence shown here is derived from an EMBL/GenBank/DDBJ whole genome shotgun (WGS) entry which is preliminary data.</text>
</comment>
<accession>B6FZ22</accession>
<dbReference type="AlphaFoldDB" id="B6FZ22"/>
<keyword evidence="1" id="KW-0175">Coiled coil</keyword>
<organism evidence="2 3">
    <name type="scientific">Peptacetobacter hiranonis (strain DSM 13275 / JCM 10541 / KCTC 15199 / TO-931)</name>
    <name type="common">Clostridium hiranonis</name>
    <dbReference type="NCBI Taxonomy" id="500633"/>
    <lineage>
        <taxon>Bacteria</taxon>
        <taxon>Bacillati</taxon>
        <taxon>Bacillota</taxon>
        <taxon>Clostridia</taxon>
        <taxon>Peptostreptococcales</taxon>
        <taxon>Peptostreptococcaceae</taxon>
        <taxon>Peptacetobacter</taxon>
    </lineage>
</organism>
<reference evidence="2 3" key="1">
    <citation type="submission" date="2008-09" db="EMBL/GenBank/DDBJ databases">
        <authorList>
            <person name="Fulton L."/>
            <person name="Clifton S."/>
            <person name="Fulton B."/>
            <person name="Xu J."/>
            <person name="Minx P."/>
            <person name="Pepin K.H."/>
            <person name="Johnson M."/>
            <person name="Thiruvilangam P."/>
            <person name="Bhonagiri V."/>
            <person name="Nash W.E."/>
            <person name="Mardis E.R."/>
            <person name="Wilson R.K."/>
        </authorList>
    </citation>
    <scope>NUCLEOTIDE SEQUENCE [LARGE SCALE GENOMIC DNA]</scope>
    <source>
        <strain evidence="2 3">DSM 13275</strain>
    </source>
</reference>
<evidence type="ECO:0000313" key="3">
    <source>
        <dbReference type="Proteomes" id="UP000003178"/>
    </source>
</evidence>
<evidence type="ECO:0008006" key="4">
    <source>
        <dbReference type="Google" id="ProtNLM"/>
    </source>
</evidence>
<dbReference type="eggNOG" id="COG0711">
    <property type="taxonomic scope" value="Bacteria"/>
</dbReference>
<dbReference type="HOGENOM" id="CLU_078484_3_2_9"/>
<sequence length="173" mass="19685">MHIDDSHIIDLIKELEFLIQEASSVPFNSHKCSIERQDALDIISDIKRALPRELEQAKSVAEESKDIMNRAIAEAQEMLDDAEKKAMEIIKDANEEAEEIRLDTEDAVNDYINSSKPVMEAEEKAQKIISNAKAVSEEIKIGTAEYADELLSEVEEHISSILDEIRKNREEFK</sequence>
<reference evidence="2 3" key="2">
    <citation type="submission" date="2008-10" db="EMBL/GenBank/DDBJ databases">
        <title>Draft genome sequence of Clostridium hiranonis (DSM 13275).</title>
        <authorList>
            <person name="Sudarsanam P."/>
            <person name="Ley R."/>
            <person name="Guruge J."/>
            <person name="Turnbaugh P.J."/>
            <person name="Mahowald M."/>
            <person name="Liep D."/>
            <person name="Gordon J."/>
        </authorList>
    </citation>
    <scope>NUCLEOTIDE SEQUENCE [LARGE SCALE GENOMIC DNA]</scope>
    <source>
        <strain evidence="2 3">DSM 13275</strain>
    </source>
</reference>
<protein>
    <recommendedName>
        <fullName evidence="4">ATPase</fullName>
    </recommendedName>
</protein>
<keyword evidence="3" id="KW-1185">Reference proteome</keyword>